<dbReference type="GO" id="GO:0006012">
    <property type="term" value="P:galactose metabolic process"/>
    <property type="evidence" value="ECO:0007669"/>
    <property type="project" value="UniProtKB-UniRule"/>
</dbReference>
<dbReference type="SMART" id="SM01134">
    <property type="entry name" value="DeoRC"/>
    <property type="match status" value="1"/>
</dbReference>
<name>A0A853ERE8_9ACTO</name>
<dbReference type="InterPro" id="IPR014721">
    <property type="entry name" value="Ribsml_uS5_D2-typ_fold_subgr"/>
</dbReference>
<dbReference type="InterPro" id="IPR036390">
    <property type="entry name" value="WH_DNA-bd_sf"/>
</dbReference>
<dbReference type="Proteomes" id="UP000572528">
    <property type="component" value="Unassembled WGS sequence"/>
</dbReference>
<dbReference type="Gene3D" id="3.30.70.890">
    <property type="entry name" value="GHMP kinase, C-terminal domain"/>
    <property type="match status" value="1"/>
</dbReference>
<evidence type="ECO:0000256" key="6">
    <source>
        <dbReference type="ARBA" id="ARBA00022840"/>
    </source>
</evidence>
<dbReference type="InterPro" id="IPR014036">
    <property type="entry name" value="DeoR-like_C"/>
</dbReference>
<dbReference type="Gene3D" id="3.40.50.1360">
    <property type="match status" value="1"/>
</dbReference>
<dbReference type="PRINTS" id="PR00473">
    <property type="entry name" value="GALCTOKINASE"/>
</dbReference>
<dbReference type="InterPro" id="IPR020568">
    <property type="entry name" value="Ribosomal_Su5_D2-typ_SF"/>
</dbReference>
<dbReference type="InterPro" id="IPR018356">
    <property type="entry name" value="Tscrpt_reg_HTH_DeoR_CS"/>
</dbReference>
<accession>A0A853ERE8</accession>
<evidence type="ECO:0000259" key="14">
    <source>
        <dbReference type="PROSITE" id="PS51000"/>
    </source>
</evidence>
<evidence type="ECO:0000256" key="3">
    <source>
        <dbReference type="ARBA" id="ARBA00022723"/>
    </source>
</evidence>
<evidence type="ECO:0000313" key="15">
    <source>
        <dbReference type="EMBL" id="NYS70246.1"/>
    </source>
</evidence>
<dbReference type="Pfam" id="PF00288">
    <property type="entry name" value="GHMP_kinases_N"/>
    <property type="match status" value="1"/>
</dbReference>
<keyword evidence="8" id="KW-0805">Transcription regulation</keyword>
<evidence type="ECO:0000256" key="9">
    <source>
        <dbReference type="ARBA" id="ARBA00023125"/>
    </source>
</evidence>
<dbReference type="InterPro" id="IPR006204">
    <property type="entry name" value="GHMP_kinase_N_dom"/>
</dbReference>
<feature type="domain" description="HTH deoR-type" evidence="14">
    <location>
        <begin position="12"/>
        <end position="67"/>
    </location>
</feature>
<dbReference type="SUPFAM" id="SSF46785">
    <property type="entry name" value="Winged helix' DNA-binding domain"/>
    <property type="match status" value="1"/>
</dbReference>
<dbReference type="InterPro" id="IPR019741">
    <property type="entry name" value="Galactokinase_CS"/>
</dbReference>
<keyword evidence="9" id="KW-0238">DNA-binding</keyword>
<evidence type="ECO:0000256" key="4">
    <source>
        <dbReference type="ARBA" id="ARBA00022741"/>
    </source>
</evidence>
<proteinExistence type="inferred from homology"/>
<dbReference type="InterPro" id="IPR000705">
    <property type="entry name" value="Galactokinase"/>
</dbReference>
<evidence type="ECO:0000256" key="11">
    <source>
        <dbReference type="ARBA" id="ARBA00023163"/>
    </source>
</evidence>
<dbReference type="GO" id="GO:0003700">
    <property type="term" value="F:DNA-binding transcription factor activity"/>
    <property type="evidence" value="ECO:0007669"/>
    <property type="project" value="InterPro"/>
</dbReference>
<dbReference type="InterPro" id="IPR036388">
    <property type="entry name" value="WH-like_DNA-bd_sf"/>
</dbReference>
<reference evidence="15 16" key="1">
    <citation type="submission" date="2020-07" db="EMBL/GenBank/DDBJ databases">
        <title>MOT database genomes.</title>
        <authorList>
            <person name="Joseph S."/>
            <person name="Aduse-Opoku J."/>
            <person name="Hashim A."/>
            <person name="Wade W."/>
            <person name="Curtis M."/>
        </authorList>
    </citation>
    <scope>NUCLEOTIDE SEQUENCE [LARGE SCALE GENOMIC DNA]</scope>
    <source>
        <strain evidence="15 16">WMus004</strain>
    </source>
</reference>
<dbReference type="AlphaFoldDB" id="A0A853ERE8"/>
<dbReference type="NCBIfam" id="TIGR00131">
    <property type="entry name" value="gal_kin"/>
    <property type="match status" value="1"/>
</dbReference>
<evidence type="ECO:0000256" key="10">
    <source>
        <dbReference type="ARBA" id="ARBA00023144"/>
    </source>
</evidence>
<evidence type="ECO:0000256" key="7">
    <source>
        <dbReference type="ARBA" id="ARBA00022842"/>
    </source>
</evidence>
<dbReference type="GO" id="GO:0005524">
    <property type="term" value="F:ATP binding"/>
    <property type="evidence" value="ECO:0007669"/>
    <property type="project" value="UniProtKB-UniRule"/>
</dbReference>
<keyword evidence="7" id="KW-0460">Magnesium</keyword>
<keyword evidence="2 15" id="KW-0808">Transferase</keyword>
<keyword evidence="3" id="KW-0479">Metal-binding</keyword>
<dbReference type="InterPro" id="IPR019539">
    <property type="entry name" value="GalKase_N"/>
</dbReference>
<dbReference type="GO" id="GO:0046872">
    <property type="term" value="F:metal ion binding"/>
    <property type="evidence" value="ECO:0007669"/>
    <property type="project" value="UniProtKB-KW"/>
</dbReference>
<dbReference type="EMBL" id="JACBXV010000244">
    <property type="protein sequence ID" value="NYS70246.1"/>
    <property type="molecule type" value="Genomic_DNA"/>
</dbReference>
<dbReference type="SUPFAM" id="SSF54211">
    <property type="entry name" value="Ribosomal protein S5 domain 2-like"/>
    <property type="match status" value="1"/>
</dbReference>
<dbReference type="InterPro" id="IPR001034">
    <property type="entry name" value="DeoR_HTH"/>
</dbReference>
<dbReference type="PROSITE" id="PS00106">
    <property type="entry name" value="GALACTOKINASE"/>
    <property type="match status" value="1"/>
</dbReference>
<keyword evidence="5 15" id="KW-0418">Kinase</keyword>
<dbReference type="Pfam" id="PF08220">
    <property type="entry name" value="HTH_DeoR"/>
    <property type="match status" value="1"/>
</dbReference>
<dbReference type="GO" id="GO:0003677">
    <property type="term" value="F:DNA binding"/>
    <property type="evidence" value="ECO:0007669"/>
    <property type="project" value="UniProtKB-KW"/>
</dbReference>
<dbReference type="PROSITE" id="PS00627">
    <property type="entry name" value="GHMP_KINASES_ATP"/>
    <property type="match status" value="1"/>
</dbReference>
<dbReference type="SMART" id="SM00420">
    <property type="entry name" value="HTH_DEOR"/>
    <property type="match status" value="1"/>
</dbReference>
<sequence>ATTGPRPSLMLARQRQEHILERVAATGGVRVADIVEELGISEMTVRRDITELVSQGRVERVHGGAVAAGATSLEPRFQAKSTLHPDAKRRIGVEAAALVRPGDSLALSGGTTTLALARALTELDHFPTLTVITNSLPAAQLLFDAADASRAEGSEAPSIILTGGERTPSNALVGLVAVDSLRTLRVEWVFLGAHGFTPEDGLMTPNLMEASTNQALVAAGRTVVATIDASKWGVLGLRSFCATRDIGVLVTEAEPDGVWYAPGRVNIIGEHTDYNGGLALPIALPHRAYLALRRREDRTIRLVSSRDAEAVEVLDLDAIGPKGTPGEVTQWASYIAGVAWSLEHEGFTGLPGFDAALVSCVPLGGGLSSSAALECAAAVAIDEVAGLGLAGPVQEPDDAGRARLVGVCVRTENEMAGAPTGGMDQSASLRCREGHALELDCRDGSVAHVPFDLAAQGLALLVIDTRAEHSLTDGQYGARREACEEAARILGVDLLADIAPQDLDEALERLRRSAGRDGGPDPERAEVLVRRVRHVVTEIARTRELVALLQQADALSGEALAAVGALMDASHESLRVDYECTGPELDTAVEAARAAGAHGARMTGGGFGGSAIALVDAEAVPEVARAVVQAYATAGFRPPAFLNALPGAPAGRLA</sequence>
<dbReference type="PANTHER" id="PTHR10457">
    <property type="entry name" value="MEVALONATE KINASE/GALACTOKINASE"/>
    <property type="match status" value="1"/>
</dbReference>
<dbReference type="Pfam" id="PF00455">
    <property type="entry name" value="DeoRC"/>
    <property type="match status" value="1"/>
</dbReference>
<dbReference type="SUPFAM" id="SSF100950">
    <property type="entry name" value="NagB/RpiA/CoA transferase-like"/>
    <property type="match status" value="1"/>
</dbReference>
<evidence type="ECO:0000313" key="16">
    <source>
        <dbReference type="Proteomes" id="UP000572528"/>
    </source>
</evidence>
<dbReference type="InterPro" id="IPR036554">
    <property type="entry name" value="GHMP_kinase_C_sf"/>
</dbReference>
<dbReference type="Pfam" id="PF10509">
    <property type="entry name" value="GalKase_gal_bdg"/>
    <property type="match status" value="1"/>
</dbReference>
<dbReference type="GO" id="GO:0005829">
    <property type="term" value="C:cytosol"/>
    <property type="evidence" value="ECO:0007669"/>
    <property type="project" value="TreeGrafter"/>
</dbReference>
<dbReference type="InterPro" id="IPR037171">
    <property type="entry name" value="NagB/RpiA_transferase-like"/>
</dbReference>
<gene>
    <name evidence="15" type="primary">galK</name>
    <name evidence="15" type="ORF">HZZ05_12150</name>
</gene>
<dbReference type="Pfam" id="PF08544">
    <property type="entry name" value="GHMP_kinases_C"/>
    <property type="match status" value="1"/>
</dbReference>
<evidence type="ECO:0000256" key="1">
    <source>
        <dbReference type="ARBA" id="ARBA00006566"/>
    </source>
</evidence>
<comment type="similarity">
    <text evidence="1">Belongs to the GHMP kinase family. GalK subfamily.</text>
</comment>
<dbReference type="GO" id="GO:0004335">
    <property type="term" value="F:galactokinase activity"/>
    <property type="evidence" value="ECO:0007669"/>
    <property type="project" value="UniProtKB-UniRule"/>
</dbReference>
<feature type="non-terminal residue" evidence="15">
    <location>
        <position position="1"/>
    </location>
</feature>
<evidence type="ECO:0000256" key="13">
    <source>
        <dbReference type="NCBIfam" id="TIGR00131"/>
    </source>
</evidence>
<organism evidence="15 16">
    <name type="scientific">Actinomyces bowdenii</name>
    <dbReference type="NCBI Taxonomy" id="131109"/>
    <lineage>
        <taxon>Bacteria</taxon>
        <taxon>Bacillati</taxon>
        <taxon>Actinomycetota</taxon>
        <taxon>Actinomycetes</taxon>
        <taxon>Actinomycetales</taxon>
        <taxon>Actinomycetaceae</taxon>
        <taxon>Actinomyces</taxon>
    </lineage>
</organism>
<dbReference type="EC" id="2.7.1.6" evidence="13"/>
<dbReference type="Gene3D" id="3.30.230.10">
    <property type="match status" value="1"/>
</dbReference>
<evidence type="ECO:0000256" key="8">
    <source>
        <dbReference type="ARBA" id="ARBA00023015"/>
    </source>
</evidence>
<dbReference type="InterPro" id="IPR006203">
    <property type="entry name" value="GHMP_knse_ATP-bd_CS"/>
</dbReference>
<keyword evidence="6" id="KW-0067">ATP-binding</keyword>
<dbReference type="PROSITE" id="PS51000">
    <property type="entry name" value="HTH_DEOR_2"/>
    <property type="match status" value="1"/>
</dbReference>
<keyword evidence="11" id="KW-0804">Transcription</keyword>
<keyword evidence="12" id="KW-0119">Carbohydrate metabolism</keyword>
<dbReference type="FunFam" id="3.30.70.890:FF:000001">
    <property type="entry name" value="Galactokinase"/>
    <property type="match status" value="1"/>
</dbReference>
<dbReference type="PROSITE" id="PS00894">
    <property type="entry name" value="HTH_DEOR_1"/>
    <property type="match status" value="1"/>
</dbReference>
<dbReference type="PANTHER" id="PTHR10457:SF7">
    <property type="entry name" value="GALACTOKINASE-RELATED"/>
    <property type="match status" value="1"/>
</dbReference>
<evidence type="ECO:0000256" key="5">
    <source>
        <dbReference type="ARBA" id="ARBA00022777"/>
    </source>
</evidence>
<dbReference type="SUPFAM" id="SSF55060">
    <property type="entry name" value="GHMP Kinase, C-terminal domain"/>
    <property type="match status" value="1"/>
</dbReference>
<dbReference type="InterPro" id="IPR013750">
    <property type="entry name" value="GHMP_kinase_C_dom"/>
</dbReference>
<keyword evidence="10" id="KW-0299">Galactose metabolism</keyword>
<protein>
    <recommendedName>
        <fullName evidence="13">Galactokinase</fullName>
        <ecNumber evidence="13">2.7.1.6</ecNumber>
    </recommendedName>
</protein>
<keyword evidence="4" id="KW-0547">Nucleotide-binding</keyword>
<dbReference type="PRINTS" id="PR00959">
    <property type="entry name" value="MEVGALKINASE"/>
</dbReference>
<evidence type="ECO:0000256" key="2">
    <source>
        <dbReference type="ARBA" id="ARBA00022679"/>
    </source>
</evidence>
<comment type="caution">
    <text evidence="15">The sequence shown here is derived from an EMBL/GenBank/DDBJ whole genome shotgun (WGS) entry which is preliminary data.</text>
</comment>
<evidence type="ECO:0000256" key="12">
    <source>
        <dbReference type="ARBA" id="ARBA00023277"/>
    </source>
</evidence>
<dbReference type="PRINTS" id="PR00037">
    <property type="entry name" value="HTHLACR"/>
</dbReference>
<dbReference type="Gene3D" id="1.10.10.10">
    <property type="entry name" value="Winged helix-like DNA-binding domain superfamily/Winged helix DNA-binding domain"/>
    <property type="match status" value="1"/>
</dbReference>